<accession>A0ABS4MDH3</accession>
<dbReference type="RefSeq" id="WP_209686480.1">
    <property type="nucleotide sequence ID" value="NZ_JAGGLU010000004.1"/>
</dbReference>
<name>A0ABS4MDH3_9LACO</name>
<protein>
    <submittedName>
        <fullName evidence="3">Major membrane immunogen (Membrane-anchored lipoprotein)</fullName>
    </submittedName>
</protein>
<evidence type="ECO:0000313" key="3">
    <source>
        <dbReference type="EMBL" id="MBP2057738.1"/>
    </source>
</evidence>
<dbReference type="EMBL" id="JAGGLU010000004">
    <property type="protein sequence ID" value="MBP2057738.1"/>
    <property type="molecule type" value="Genomic_DNA"/>
</dbReference>
<feature type="chain" id="PRO_5046897726" evidence="2">
    <location>
        <begin position="25"/>
        <end position="284"/>
    </location>
</feature>
<evidence type="ECO:0000256" key="1">
    <source>
        <dbReference type="SAM" id="MobiDB-lite"/>
    </source>
</evidence>
<feature type="compositionally biased region" description="Low complexity" evidence="1">
    <location>
        <begin position="23"/>
        <end position="69"/>
    </location>
</feature>
<proteinExistence type="predicted"/>
<keyword evidence="3" id="KW-0449">Lipoprotein</keyword>
<evidence type="ECO:0000313" key="4">
    <source>
        <dbReference type="Proteomes" id="UP001519292"/>
    </source>
</evidence>
<evidence type="ECO:0000256" key="2">
    <source>
        <dbReference type="SAM" id="SignalP"/>
    </source>
</evidence>
<dbReference type="PROSITE" id="PS51257">
    <property type="entry name" value="PROKAR_LIPOPROTEIN"/>
    <property type="match status" value="1"/>
</dbReference>
<gene>
    <name evidence="3" type="ORF">J2Z60_000910</name>
</gene>
<comment type="caution">
    <text evidence="3">The sequence shown here is derived from an EMBL/GenBank/DDBJ whole genome shotgun (WGS) entry which is preliminary data.</text>
</comment>
<keyword evidence="2" id="KW-0732">Signal</keyword>
<sequence length="284" mass="30771">MKKQFGIATVIAALILTVGCQKSASSNNSSSENSSRSSIIKKSSSTSSDKSNASSSSTSSSQSSSQKSSLKGSQAPTSKKSRFAKINAEIAKKFPSLPLPRTSGLDMDSNTINARYSKNNNQVTIYYSVGNKAKAVNDPSLNKELPYLVYSQISNLDSAELDSRINYQNQASGLPTVKLNDGITATEQSGAGQRYLTWNKDNWSFTVHASAVNNQDPKPIANKLIALLNSYKLPQMDKKAAITITVGEGYGSLNNQMYFQKDGKLYHLQAHSLKTMLKMASTIR</sequence>
<dbReference type="Proteomes" id="UP001519292">
    <property type="component" value="Unassembled WGS sequence"/>
</dbReference>
<reference evidence="3 4" key="1">
    <citation type="submission" date="2021-03" db="EMBL/GenBank/DDBJ databases">
        <title>Genomic Encyclopedia of Type Strains, Phase IV (KMG-IV): sequencing the most valuable type-strain genomes for metagenomic binning, comparative biology and taxonomic classification.</title>
        <authorList>
            <person name="Goeker M."/>
        </authorList>
    </citation>
    <scope>NUCLEOTIDE SEQUENCE [LARGE SCALE GENOMIC DNA]</scope>
    <source>
        <strain evidence="3 4">DSM 101872</strain>
    </source>
</reference>
<feature type="region of interest" description="Disordered" evidence="1">
    <location>
        <begin position="23"/>
        <end position="81"/>
    </location>
</feature>
<feature type="signal peptide" evidence="2">
    <location>
        <begin position="1"/>
        <end position="24"/>
    </location>
</feature>
<keyword evidence="4" id="KW-1185">Reference proteome</keyword>
<organism evidence="3 4">
    <name type="scientific">Lactobacillus colini</name>
    <dbReference type="NCBI Taxonomy" id="1819254"/>
    <lineage>
        <taxon>Bacteria</taxon>
        <taxon>Bacillati</taxon>
        <taxon>Bacillota</taxon>
        <taxon>Bacilli</taxon>
        <taxon>Lactobacillales</taxon>
        <taxon>Lactobacillaceae</taxon>
        <taxon>Lactobacillus</taxon>
    </lineage>
</organism>